<accession>A0A2G8S8H7</accession>
<keyword evidence="5" id="KW-1185">Reference proteome</keyword>
<evidence type="ECO:0000313" key="5">
    <source>
        <dbReference type="Proteomes" id="UP000230002"/>
    </source>
</evidence>
<proteinExistence type="predicted"/>
<sequence>MLEGAAIKFSATINNYLSLQEETNDLAEVDETIQELSAFRNKLLLLSLDQTAEFGHLDTSLDKLGNDIHSGVLAHTHSLSNEVANAAGRIPSLERELEDKLNEKKRQRQCEELWVGAQDLWDSYGSHMFKPESRTGQFTAQLTHTGPAPQIMARVESPTRLLIGGWDFEEEYHIARIEVELRDMRAKLRQAESELQGHKNLDLDQVLDAIDEIRRNLGTQSELQEDIFSAVKTKLTNESKSYLKALQDSRVDLSPAGQHEYRNAKHRIMSSSKGWEQKAAVTSMPRSRSSGA</sequence>
<dbReference type="AlphaFoldDB" id="A0A2G8S8H7"/>
<comment type="caution">
    <text evidence="3">The sequence shown here is derived from an EMBL/GenBank/DDBJ whole genome shotgun (WGS) entry which is preliminary data.</text>
</comment>
<dbReference type="EMBL" id="AYKW01000016">
    <property type="protein sequence ID" value="PIL30206.1"/>
    <property type="molecule type" value="Genomic_DNA"/>
</dbReference>
<gene>
    <name evidence="3" type="ORF">GSI_07650</name>
    <name evidence="4" type="ORF">GSI_07784</name>
</gene>
<evidence type="ECO:0000313" key="4">
    <source>
        <dbReference type="EMBL" id="PIL30206.1"/>
    </source>
</evidence>
<evidence type="ECO:0000256" key="2">
    <source>
        <dbReference type="SAM" id="MobiDB-lite"/>
    </source>
</evidence>
<organism evidence="3 5">
    <name type="scientific">Ganoderma sinense ZZ0214-1</name>
    <dbReference type="NCBI Taxonomy" id="1077348"/>
    <lineage>
        <taxon>Eukaryota</taxon>
        <taxon>Fungi</taxon>
        <taxon>Dikarya</taxon>
        <taxon>Basidiomycota</taxon>
        <taxon>Agaricomycotina</taxon>
        <taxon>Agaricomycetes</taxon>
        <taxon>Polyporales</taxon>
        <taxon>Polyporaceae</taxon>
        <taxon>Ganoderma</taxon>
    </lineage>
</organism>
<name>A0A2G8S8H7_9APHY</name>
<dbReference type="Proteomes" id="UP000230002">
    <property type="component" value="Unassembled WGS sequence"/>
</dbReference>
<keyword evidence="1" id="KW-0175">Coiled coil</keyword>
<protein>
    <submittedName>
        <fullName evidence="3">Uncharacterized protein</fullName>
    </submittedName>
</protein>
<dbReference type="OrthoDB" id="2751587at2759"/>
<feature type="region of interest" description="Disordered" evidence="2">
    <location>
        <begin position="254"/>
        <end position="292"/>
    </location>
</feature>
<reference evidence="3 5" key="1">
    <citation type="journal article" date="2015" name="Sci. Rep.">
        <title>Chromosome-level genome map provides insights into diverse defense mechanisms in the medicinal fungus Ganoderma sinense.</title>
        <authorList>
            <person name="Zhu Y."/>
            <person name="Xu J."/>
            <person name="Sun C."/>
            <person name="Zhou S."/>
            <person name="Xu H."/>
            <person name="Nelson D.R."/>
            <person name="Qian J."/>
            <person name="Song J."/>
            <person name="Luo H."/>
            <person name="Xiang L."/>
            <person name="Li Y."/>
            <person name="Xu Z."/>
            <person name="Ji A."/>
            <person name="Wang L."/>
            <person name="Lu S."/>
            <person name="Hayward A."/>
            <person name="Sun W."/>
            <person name="Li X."/>
            <person name="Schwartz D.C."/>
            <person name="Wang Y."/>
            <person name="Chen S."/>
        </authorList>
    </citation>
    <scope>NUCLEOTIDE SEQUENCE [LARGE SCALE GENOMIC DNA]</scope>
    <source>
        <strain evidence="3 5">ZZ0214-1</strain>
    </source>
</reference>
<dbReference type="EMBL" id="AYKW01000016">
    <property type="protein sequence ID" value="PIL30073.1"/>
    <property type="molecule type" value="Genomic_DNA"/>
</dbReference>
<evidence type="ECO:0000256" key="1">
    <source>
        <dbReference type="SAM" id="Coils"/>
    </source>
</evidence>
<feature type="coiled-coil region" evidence="1">
    <location>
        <begin position="174"/>
        <end position="201"/>
    </location>
</feature>
<evidence type="ECO:0000313" key="3">
    <source>
        <dbReference type="EMBL" id="PIL30073.1"/>
    </source>
</evidence>